<organism evidence="4 5">
    <name type="scientific">Quercus lobata</name>
    <name type="common">Valley oak</name>
    <dbReference type="NCBI Taxonomy" id="97700"/>
    <lineage>
        <taxon>Eukaryota</taxon>
        <taxon>Viridiplantae</taxon>
        <taxon>Streptophyta</taxon>
        <taxon>Embryophyta</taxon>
        <taxon>Tracheophyta</taxon>
        <taxon>Spermatophyta</taxon>
        <taxon>Magnoliopsida</taxon>
        <taxon>eudicotyledons</taxon>
        <taxon>Gunneridae</taxon>
        <taxon>Pentapetalae</taxon>
        <taxon>rosids</taxon>
        <taxon>fabids</taxon>
        <taxon>Fagales</taxon>
        <taxon>Fagaceae</taxon>
        <taxon>Quercus</taxon>
    </lineage>
</organism>
<accession>A0A7N2R8K9</accession>
<dbReference type="PANTHER" id="PTHR31286">
    <property type="entry name" value="GLYCINE-RICH CELL WALL STRUCTURAL PROTEIN 1.8-LIKE"/>
    <property type="match status" value="1"/>
</dbReference>
<dbReference type="Gramene" id="QL08p007674:mrna">
    <property type="protein sequence ID" value="QL08p007674:mrna"/>
    <property type="gene ID" value="QL08p007674"/>
</dbReference>
<dbReference type="PANTHER" id="PTHR31286:SF167">
    <property type="entry name" value="OS09G0268800 PROTEIN"/>
    <property type="match status" value="1"/>
</dbReference>
<keyword evidence="5" id="KW-1185">Reference proteome</keyword>
<reference evidence="4 5" key="1">
    <citation type="journal article" date="2016" name="G3 (Bethesda)">
        <title>First Draft Assembly and Annotation of the Genome of a California Endemic Oak Quercus lobata Nee (Fagaceae).</title>
        <authorList>
            <person name="Sork V.L."/>
            <person name="Fitz-Gibbon S.T."/>
            <person name="Puiu D."/>
            <person name="Crepeau M."/>
            <person name="Gugger P.F."/>
            <person name="Sherman R."/>
            <person name="Stevens K."/>
            <person name="Langley C.H."/>
            <person name="Pellegrini M."/>
            <person name="Salzberg S.L."/>
        </authorList>
    </citation>
    <scope>NUCLEOTIDE SEQUENCE [LARGE SCALE GENOMIC DNA]</scope>
    <source>
        <strain evidence="4 5">cv. SW786</strain>
    </source>
</reference>
<protein>
    <recommendedName>
        <fullName evidence="6">CCHC-type domain-containing protein</fullName>
    </recommendedName>
</protein>
<dbReference type="InterPro" id="IPR040256">
    <property type="entry name" value="At4g02000-like"/>
</dbReference>
<feature type="domain" description="DUF4283" evidence="2">
    <location>
        <begin position="58"/>
        <end position="139"/>
    </location>
</feature>
<dbReference type="InterPro" id="IPR025558">
    <property type="entry name" value="DUF4283"/>
</dbReference>
<evidence type="ECO:0000259" key="3">
    <source>
        <dbReference type="Pfam" id="PF14392"/>
    </source>
</evidence>
<evidence type="ECO:0000313" key="5">
    <source>
        <dbReference type="Proteomes" id="UP000594261"/>
    </source>
</evidence>
<dbReference type="InterPro" id="IPR025836">
    <property type="entry name" value="Zn_knuckle_CX2CX4HX4C"/>
</dbReference>
<dbReference type="Proteomes" id="UP000594261">
    <property type="component" value="Chromosome 8"/>
</dbReference>
<dbReference type="Pfam" id="PF14111">
    <property type="entry name" value="DUF4283"/>
    <property type="match status" value="1"/>
</dbReference>
<feature type="compositionally biased region" description="Polar residues" evidence="1">
    <location>
        <begin position="631"/>
        <end position="641"/>
    </location>
</feature>
<evidence type="ECO:0000259" key="2">
    <source>
        <dbReference type="Pfam" id="PF14111"/>
    </source>
</evidence>
<feature type="domain" description="Zinc knuckle CX2CX4HX4C" evidence="3">
    <location>
        <begin position="210"/>
        <end position="245"/>
    </location>
</feature>
<dbReference type="EMBL" id="LRBV02000008">
    <property type="status" value="NOT_ANNOTATED_CDS"/>
    <property type="molecule type" value="Genomic_DNA"/>
</dbReference>
<dbReference type="InParanoid" id="A0A7N2R8K9"/>
<feature type="compositionally biased region" description="Basic and acidic residues" evidence="1">
    <location>
        <begin position="612"/>
        <end position="623"/>
    </location>
</feature>
<evidence type="ECO:0008006" key="6">
    <source>
        <dbReference type="Google" id="ProtNLM"/>
    </source>
</evidence>
<sequence>MEPSQNNREIGWSDSSDSEAWIDDEEMGVHNVHENNSIRRRGPVIQLDRESLEHNRVFWRQCIVGFLLDRRCFSVRRMQSILAAAWRLRGGIRIVGRQGNFYIIHCEYPSDQEYILQEGPWSVDGTLLVVERWTPNLTLSQTHLTSATLWVQIHNLPLEYHDIELAHFIGNLLGEFVSIDWQPTFPRNIRFLRIRVKLDPWLPLIAGFILKRDDGQYTWVECRYERVFKICKRCGIIGHARSQCHMDMFDIEELLRDQAYRIRVQYPVEFALDLMEVMYNDDIRAFRRHPSRRTTRVRFDKFVVTNLDDLEVNQQEAGNINPNSPTNDSLWRNNLFMDSDNDLDPPNTPITPSHLYPTFDQNTMHSECWIPPEDHTLRFVEVDEGYRGWTNADIISMDWEPDAQSHMDCDDHQNFSIELFLVDNPEAYEDSSEPRWHGHSHFHVGESSGTANDPNETQITTGTLTTLEQAGPQENNWNQELPHWQITQTRIQHFESEVSKSTDNPVLMGIELMVYLSKSQSPGYILNLVQLFSQNTIQSMGLFLQQLVPQWLYDLHAIPQNQRANPITNPLHENPASFAIGDITPSRNILMDELVPLATPADVESSPASPKRQRDEDDGETSRVNRRRLNQEQGNLSNRNHNFTEEADPIITSLHNIESENNEFILRLRITGQSDQFQETEVIWSKQSAETEHQQNIVANLIQLLANIRLSEAAQQRPPQQP</sequence>
<dbReference type="AlphaFoldDB" id="A0A7N2R8K9"/>
<dbReference type="EnsemblPlants" id="QL08p007674:mrna">
    <property type="protein sequence ID" value="QL08p007674:mrna"/>
    <property type="gene ID" value="QL08p007674"/>
</dbReference>
<proteinExistence type="predicted"/>
<feature type="region of interest" description="Disordered" evidence="1">
    <location>
        <begin position="599"/>
        <end position="644"/>
    </location>
</feature>
<name>A0A7N2R8K9_QUELO</name>
<reference evidence="4" key="2">
    <citation type="submission" date="2021-01" db="UniProtKB">
        <authorList>
            <consortium name="EnsemblPlants"/>
        </authorList>
    </citation>
    <scope>IDENTIFICATION</scope>
</reference>
<evidence type="ECO:0000313" key="4">
    <source>
        <dbReference type="EnsemblPlants" id="QL08p007674:mrna"/>
    </source>
</evidence>
<evidence type="ECO:0000256" key="1">
    <source>
        <dbReference type="SAM" id="MobiDB-lite"/>
    </source>
</evidence>
<dbReference type="Pfam" id="PF14392">
    <property type="entry name" value="zf-CCHC_4"/>
    <property type="match status" value="1"/>
</dbReference>